<comment type="subcellular location">
    <subcellularLocation>
        <location evidence="1 4">Bacterial flagellum basal body</location>
    </subcellularLocation>
</comment>
<feature type="domain" description="Flagellar basal body rod protein N-terminal" evidence="5">
    <location>
        <begin position="5"/>
        <end position="35"/>
    </location>
</feature>
<dbReference type="SUPFAM" id="SSF117143">
    <property type="entry name" value="Flagellar hook protein flgE"/>
    <property type="match status" value="2"/>
</dbReference>
<dbReference type="InterPro" id="IPR037925">
    <property type="entry name" value="FlgE/F/G-like"/>
</dbReference>
<protein>
    <recommendedName>
        <fullName evidence="4">Flagellar hook protein FlgE</fullName>
    </recommendedName>
</protein>
<dbReference type="GO" id="GO:0005829">
    <property type="term" value="C:cytosol"/>
    <property type="evidence" value="ECO:0007669"/>
    <property type="project" value="TreeGrafter"/>
</dbReference>
<dbReference type="KEGG" id="bhu:bhn_I1435"/>
<evidence type="ECO:0000256" key="4">
    <source>
        <dbReference type="RuleBase" id="RU362116"/>
    </source>
</evidence>
<evidence type="ECO:0000256" key="2">
    <source>
        <dbReference type="ARBA" id="ARBA00009677"/>
    </source>
</evidence>
<evidence type="ECO:0000256" key="3">
    <source>
        <dbReference type="ARBA" id="ARBA00023143"/>
    </source>
</evidence>
<evidence type="ECO:0000256" key="1">
    <source>
        <dbReference type="ARBA" id="ARBA00004117"/>
    </source>
</evidence>
<dbReference type="InterPro" id="IPR019776">
    <property type="entry name" value="Flagellar_basal_body_rod_CS"/>
</dbReference>
<evidence type="ECO:0000313" key="9">
    <source>
        <dbReference type="Proteomes" id="UP000179284"/>
    </source>
</evidence>
<dbReference type="AlphaFoldDB" id="A0A1D9P1I6"/>
<dbReference type="InterPro" id="IPR020013">
    <property type="entry name" value="Flagellar_FlgE/F/G"/>
</dbReference>
<evidence type="ECO:0000259" key="5">
    <source>
        <dbReference type="Pfam" id="PF00460"/>
    </source>
</evidence>
<feature type="domain" description="Flagellar basal-body/hook protein C-terminal" evidence="6">
    <location>
        <begin position="1041"/>
        <end position="1084"/>
    </location>
</feature>
<evidence type="ECO:0000259" key="7">
    <source>
        <dbReference type="Pfam" id="PF22692"/>
    </source>
</evidence>
<name>A0A1D9P1I6_9FIRM</name>
<keyword evidence="8" id="KW-0969">Cilium</keyword>
<organism evidence="8 9">
    <name type="scientific">Butyrivibrio hungatei</name>
    <dbReference type="NCBI Taxonomy" id="185008"/>
    <lineage>
        <taxon>Bacteria</taxon>
        <taxon>Bacillati</taxon>
        <taxon>Bacillota</taxon>
        <taxon>Clostridia</taxon>
        <taxon>Lachnospirales</taxon>
        <taxon>Lachnospiraceae</taxon>
        <taxon>Butyrivibrio</taxon>
    </lineage>
</organism>
<keyword evidence="8" id="KW-0966">Cell projection</keyword>
<comment type="function">
    <text evidence="4">A flexible structure which links the flagellar filament to the drive apparatus in the basal body.</text>
</comment>
<dbReference type="PANTHER" id="PTHR30435">
    <property type="entry name" value="FLAGELLAR PROTEIN"/>
    <property type="match status" value="1"/>
</dbReference>
<dbReference type="GO" id="GO:0009424">
    <property type="term" value="C:bacterial-type flagellum hook"/>
    <property type="evidence" value="ECO:0007669"/>
    <property type="project" value="TreeGrafter"/>
</dbReference>
<proteinExistence type="inferred from homology"/>
<dbReference type="GO" id="GO:0009425">
    <property type="term" value="C:bacterial-type flagellum basal body"/>
    <property type="evidence" value="ECO:0007669"/>
    <property type="project" value="UniProtKB-SubCell"/>
</dbReference>
<evidence type="ECO:0000259" key="6">
    <source>
        <dbReference type="Pfam" id="PF06429"/>
    </source>
</evidence>
<keyword evidence="3 4" id="KW-0975">Bacterial flagellum</keyword>
<dbReference type="PROSITE" id="PS00588">
    <property type="entry name" value="FLAGELLA_BB_ROD"/>
    <property type="match status" value="1"/>
</dbReference>
<evidence type="ECO:0000313" key="8">
    <source>
        <dbReference type="EMBL" id="AOZ96468.1"/>
    </source>
</evidence>
<dbReference type="Pfam" id="PF22692">
    <property type="entry name" value="LlgE_F_G_D1"/>
    <property type="match status" value="1"/>
</dbReference>
<dbReference type="InterPro" id="IPR010930">
    <property type="entry name" value="Flg_bb/hook_C_dom"/>
</dbReference>
<dbReference type="EMBL" id="CP017831">
    <property type="protein sequence ID" value="AOZ96468.1"/>
    <property type="molecule type" value="Genomic_DNA"/>
</dbReference>
<feature type="domain" description="Flagellar hook protein FlgE/F/G-like D1" evidence="7">
    <location>
        <begin position="96"/>
        <end position="158"/>
    </location>
</feature>
<accession>A0A1D9P1I6</accession>
<dbReference type="InterPro" id="IPR053967">
    <property type="entry name" value="LlgE_F_G-like_D1"/>
</dbReference>
<comment type="similarity">
    <text evidence="2 4">Belongs to the flagella basal body rod proteins family.</text>
</comment>
<keyword evidence="8" id="KW-0282">Flagellum</keyword>
<dbReference type="RefSeq" id="WP_071176155.1">
    <property type="nucleotide sequence ID" value="NZ_CP017831.1"/>
</dbReference>
<dbReference type="Pfam" id="PF00460">
    <property type="entry name" value="Flg_bb_rod"/>
    <property type="match status" value="1"/>
</dbReference>
<keyword evidence="9" id="KW-1185">Reference proteome</keyword>
<dbReference type="PANTHER" id="PTHR30435:SF1">
    <property type="entry name" value="FLAGELLAR HOOK PROTEIN FLGE"/>
    <property type="match status" value="1"/>
</dbReference>
<dbReference type="Pfam" id="PF06429">
    <property type="entry name" value="Flg_bbr_C"/>
    <property type="match status" value="1"/>
</dbReference>
<dbReference type="InterPro" id="IPR001444">
    <property type="entry name" value="Flag_bb_rod_N"/>
</dbReference>
<sequence length="1086" mass="115781">MMRSLYSGVAGLKTHQTKMDVIGNNIANVNTTSFKSQSITFSDLMYQTTQTASGATETKGGVNARQIGLGAKSGAINTAITSQGATQTTNNPFDIMITGESFFIVNNGNENLYTRDGSFYVDGAGNLAMQSNGYFVQGWVAQEDKETGEITINKNGGLSSLQIMSAANSTYSPASTTAALYSGNIDDHDKNLISDDGKTVTLEFYDNKGYLYTGKFTLKDTGYDHQFALTLTDIIDSDGKSIGPDLLKEITFGNVESPTRSQSFDKGTKYSIVLDASGENIAINAEGGDVKYKQVPLNGYLSDLMSTSSKSYSGILNTVYNVTDTDEKNYPADATYKIDDQTGELTIKFNKVDLAAADGWYATAKYTYKTNSSEKYFVDPATLEAYHIPDSTANSSASAFADTDFLSKVFGISDLYGSADYDYTYYNATTPPKMEIKRHVSVPQATSTNPGAYNKIATVGQYYTLDGTTTGKTVLQAAQDWVDAAPAGETRSLDQVFYSFNSADDNITLYVKNYEDVTKTETTGGSAVQADVNNLTTAFTDGSIDVSTGIETQDITDVLDYIDNQINTLTSDNEAQEEIKTQKQQAIEAADLIINDPNSDPTDVTQAEADKAAAQADYDAADAKITANNTEIAKYNSAKKAAEEIQSAMTAKSLSVVTDVKETSITGTTGLMFSYEAQELGGAQALRDGTGAVITYSHQIEAEGELDTTKFTDTQPVQPKGVYVGASTFAKAYGLTSLTATITSGNNPYETLLGDAFGTNTNIPSLASGQEYTITFSNNTDTLGYVSIAHSVTETAKGMSTGYSVSDNGDGTLNYTSETAYESVPVKGNIADLLTTAEGDNKGLLNKVYGITDEQADAYGIDGTYEINTSTGAINLTVGKHSVQLKFDAANGSLVSADTSDAGLVTMNFNQSIPGLEAFGYQQTAGDTTHNPGDVQFDFSTVTNYNTNGSSTIKAVKGDKKSLNTGRAVGEMNGVSISTDGQIYATYSNGQTKLLGQIASAEFANASGLSKEGDNLYASTLNSGEATIQDITTDGGYMNTGVLEMSNVDLSSQFTEMITTQRGFQANSRIITVSDTLLEELTNLKR</sequence>
<reference evidence="9" key="1">
    <citation type="submission" date="2016-10" db="EMBL/GenBank/DDBJ databases">
        <title>The complete genome sequence of the rumen bacterium Butyrivibrio hungatei MB2003.</title>
        <authorList>
            <person name="Palevich N."/>
            <person name="Kelly W.J."/>
            <person name="Leahy S.C."/>
            <person name="Altermann E."/>
            <person name="Rakonjac J."/>
            <person name="Attwood G.T."/>
        </authorList>
    </citation>
    <scope>NUCLEOTIDE SEQUENCE [LARGE SCALE GENOMIC DNA]</scope>
    <source>
        <strain evidence="9">MB2003</strain>
    </source>
</reference>
<dbReference type="GO" id="GO:0071978">
    <property type="term" value="P:bacterial-type flagellum-dependent swarming motility"/>
    <property type="evidence" value="ECO:0007669"/>
    <property type="project" value="TreeGrafter"/>
</dbReference>
<gene>
    <name evidence="8" type="ORF">bhn_I1435</name>
</gene>
<dbReference type="NCBIfam" id="TIGR03506">
    <property type="entry name" value="FlgEFG_subfam"/>
    <property type="match status" value="2"/>
</dbReference>
<dbReference type="Proteomes" id="UP000179284">
    <property type="component" value="Chromosome I"/>
</dbReference>